<evidence type="ECO:0000313" key="2">
    <source>
        <dbReference type="Proteomes" id="UP001497623"/>
    </source>
</evidence>
<dbReference type="Gene3D" id="3.40.50.150">
    <property type="entry name" value="Vaccinia Virus protein VP39"/>
    <property type="match status" value="1"/>
</dbReference>
<dbReference type="InterPro" id="IPR029063">
    <property type="entry name" value="SAM-dependent_MTases_sf"/>
</dbReference>
<name>A0AAV2PIZ5_MEGNR</name>
<evidence type="ECO:0008006" key="3">
    <source>
        <dbReference type="Google" id="ProtNLM"/>
    </source>
</evidence>
<feature type="non-terminal residue" evidence="1">
    <location>
        <position position="1"/>
    </location>
</feature>
<gene>
    <name evidence="1" type="ORF">MNOR_LOCUS782</name>
</gene>
<dbReference type="PANTHER" id="PTHR14741">
    <property type="entry name" value="S-ADENOSYLMETHIONINE-DEPENDENT METHYLTRANSFERASE RELATED"/>
    <property type="match status" value="1"/>
</dbReference>
<proteinExistence type="predicted"/>
<evidence type="ECO:0000313" key="1">
    <source>
        <dbReference type="EMBL" id="CAL4059739.1"/>
    </source>
</evidence>
<dbReference type="EMBL" id="CAXKWB010000184">
    <property type="protein sequence ID" value="CAL4059739.1"/>
    <property type="molecule type" value="Genomic_DNA"/>
</dbReference>
<keyword evidence="2" id="KW-1185">Reference proteome</keyword>
<sequence length="232" mass="27177">VQPWWWFRIGRSINTYFHWCTSRIFRIMVSSIESIVSFIFPAWLQRAITFGSAWKAVEKPTAMLNKWLKASSSKPTSTNTIKMLPKLHLNYFYNDIDERMPQTVYQSVEVENDQVYITNLQLDQHDERGVINRASETWKEMLQGYQAMEYSIVNDAPAHLPKELQKYWAQRYRLFLKFDQGIQMDEESWYSVTPEMIAAHHAYRCSCDVVVDAFCGSGGNAIQLAYTCNQEI</sequence>
<accession>A0AAV2PIZ5</accession>
<dbReference type="SUPFAM" id="SSF53335">
    <property type="entry name" value="S-adenosyl-L-methionine-dependent methyltransferases"/>
    <property type="match status" value="1"/>
</dbReference>
<protein>
    <recommendedName>
        <fullName evidence="3">Trimethylguanosine synthase</fullName>
    </recommendedName>
</protein>
<dbReference type="AlphaFoldDB" id="A0AAV2PIZ5"/>
<reference evidence="1 2" key="1">
    <citation type="submission" date="2024-05" db="EMBL/GenBank/DDBJ databases">
        <authorList>
            <person name="Wallberg A."/>
        </authorList>
    </citation>
    <scope>NUCLEOTIDE SEQUENCE [LARGE SCALE GENOMIC DNA]</scope>
</reference>
<comment type="caution">
    <text evidence="1">The sequence shown here is derived from an EMBL/GenBank/DDBJ whole genome shotgun (WGS) entry which is preliminary data.</text>
</comment>
<dbReference type="Proteomes" id="UP001497623">
    <property type="component" value="Unassembled WGS sequence"/>
</dbReference>
<dbReference type="GO" id="GO:0071164">
    <property type="term" value="F:RNA cap trimethylguanosine synthase activity"/>
    <property type="evidence" value="ECO:0007669"/>
    <property type="project" value="TreeGrafter"/>
</dbReference>
<organism evidence="1 2">
    <name type="scientific">Meganyctiphanes norvegica</name>
    <name type="common">Northern krill</name>
    <name type="synonym">Thysanopoda norvegica</name>
    <dbReference type="NCBI Taxonomy" id="48144"/>
    <lineage>
        <taxon>Eukaryota</taxon>
        <taxon>Metazoa</taxon>
        <taxon>Ecdysozoa</taxon>
        <taxon>Arthropoda</taxon>
        <taxon>Crustacea</taxon>
        <taxon>Multicrustacea</taxon>
        <taxon>Malacostraca</taxon>
        <taxon>Eumalacostraca</taxon>
        <taxon>Eucarida</taxon>
        <taxon>Euphausiacea</taxon>
        <taxon>Euphausiidae</taxon>
        <taxon>Meganyctiphanes</taxon>
    </lineage>
</organism>
<dbReference type="GO" id="GO:0005634">
    <property type="term" value="C:nucleus"/>
    <property type="evidence" value="ECO:0007669"/>
    <property type="project" value="TreeGrafter"/>
</dbReference>
<dbReference type="PANTHER" id="PTHR14741:SF32">
    <property type="entry name" value="TRIMETHYLGUANOSINE SYNTHASE"/>
    <property type="match status" value="1"/>
</dbReference>